<dbReference type="EMBL" id="BGPR01017757">
    <property type="protein sequence ID" value="GBN77213.1"/>
    <property type="molecule type" value="Genomic_DNA"/>
</dbReference>
<keyword evidence="2" id="KW-1185">Reference proteome</keyword>
<name>A0A4Y2RND2_ARAVE</name>
<gene>
    <name evidence="1" type="ORF">AVEN_177906_1</name>
</gene>
<organism evidence="1 2">
    <name type="scientific">Araneus ventricosus</name>
    <name type="common">Orbweaver spider</name>
    <name type="synonym">Epeira ventricosa</name>
    <dbReference type="NCBI Taxonomy" id="182803"/>
    <lineage>
        <taxon>Eukaryota</taxon>
        <taxon>Metazoa</taxon>
        <taxon>Ecdysozoa</taxon>
        <taxon>Arthropoda</taxon>
        <taxon>Chelicerata</taxon>
        <taxon>Arachnida</taxon>
        <taxon>Araneae</taxon>
        <taxon>Araneomorphae</taxon>
        <taxon>Entelegynae</taxon>
        <taxon>Araneoidea</taxon>
        <taxon>Araneidae</taxon>
        <taxon>Araneus</taxon>
    </lineage>
</organism>
<dbReference type="AlphaFoldDB" id="A0A4Y2RND2"/>
<sequence>MLGWKIGIRCARKLRFKDHKRKISRDFPDNEVARSFMSTCLVLTICLRACRYWVVISAFLFILQLIRGSRSVLKPHIFVAYFKTSDIPCGAHATKLRATSLSGKS</sequence>
<protein>
    <submittedName>
        <fullName evidence="1">Uncharacterized protein</fullName>
    </submittedName>
</protein>
<proteinExistence type="predicted"/>
<dbReference type="Proteomes" id="UP000499080">
    <property type="component" value="Unassembled WGS sequence"/>
</dbReference>
<evidence type="ECO:0000313" key="1">
    <source>
        <dbReference type="EMBL" id="GBN77213.1"/>
    </source>
</evidence>
<comment type="caution">
    <text evidence="1">The sequence shown here is derived from an EMBL/GenBank/DDBJ whole genome shotgun (WGS) entry which is preliminary data.</text>
</comment>
<accession>A0A4Y2RND2</accession>
<reference evidence="1 2" key="1">
    <citation type="journal article" date="2019" name="Sci. Rep.">
        <title>Orb-weaving spider Araneus ventricosus genome elucidates the spidroin gene catalogue.</title>
        <authorList>
            <person name="Kono N."/>
            <person name="Nakamura H."/>
            <person name="Ohtoshi R."/>
            <person name="Moran D.A.P."/>
            <person name="Shinohara A."/>
            <person name="Yoshida Y."/>
            <person name="Fujiwara M."/>
            <person name="Mori M."/>
            <person name="Tomita M."/>
            <person name="Arakawa K."/>
        </authorList>
    </citation>
    <scope>NUCLEOTIDE SEQUENCE [LARGE SCALE GENOMIC DNA]</scope>
</reference>
<evidence type="ECO:0000313" key="2">
    <source>
        <dbReference type="Proteomes" id="UP000499080"/>
    </source>
</evidence>